<accession>A0ABD6ESC3</accession>
<dbReference type="InterPro" id="IPR006875">
    <property type="entry name" value="Sarcoglycan"/>
</dbReference>
<keyword evidence="13" id="KW-0325">Glycoprotein</keyword>
<evidence type="ECO:0000256" key="9">
    <source>
        <dbReference type="ARBA" id="ARBA00022968"/>
    </source>
</evidence>
<proteinExistence type="inferred from homology"/>
<feature type="transmembrane region" description="Helical" evidence="16">
    <location>
        <begin position="46"/>
        <end position="74"/>
    </location>
</feature>
<keyword evidence="9" id="KW-0735">Signal-anchor</keyword>
<dbReference type="InterPro" id="IPR027659">
    <property type="entry name" value="Sgcb"/>
</dbReference>
<dbReference type="PANTHER" id="PTHR21142">
    <property type="entry name" value="SARCOGLYCANS"/>
    <property type="match status" value="1"/>
</dbReference>
<keyword evidence="8 16" id="KW-0812">Transmembrane</keyword>
<evidence type="ECO:0000256" key="12">
    <source>
        <dbReference type="ARBA" id="ARBA00023157"/>
    </source>
</evidence>
<dbReference type="PANTHER" id="PTHR21142:SF2">
    <property type="entry name" value="BETA-SARCOGLYCAN"/>
    <property type="match status" value="1"/>
</dbReference>
<comment type="subcellular location">
    <subcellularLocation>
        <location evidence="3">Cell membrane</location>
        <location evidence="3">Sarcolemma</location>
        <topology evidence="3">Single-pass type II membrane protein</topology>
    </subcellularLocation>
    <subcellularLocation>
        <location evidence="2">Cytoplasm</location>
        <location evidence="2">Cytoskeleton</location>
    </subcellularLocation>
</comment>
<evidence type="ECO:0000256" key="7">
    <source>
        <dbReference type="ARBA" id="ARBA00022490"/>
    </source>
</evidence>
<comment type="similarity">
    <text evidence="4">Belongs to the sarcoglycan beta/delta/gamma/zeta family.</text>
</comment>
<protein>
    <recommendedName>
        <fullName evidence="5">Beta-sarcoglycan</fullName>
    </recommendedName>
</protein>
<evidence type="ECO:0000256" key="15">
    <source>
        <dbReference type="ARBA" id="ARBA00026041"/>
    </source>
</evidence>
<evidence type="ECO:0000256" key="13">
    <source>
        <dbReference type="ARBA" id="ARBA00023180"/>
    </source>
</evidence>
<dbReference type="AlphaFoldDB" id="A0ABD6ESC3"/>
<evidence type="ECO:0000256" key="6">
    <source>
        <dbReference type="ARBA" id="ARBA00022475"/>
    </source>
</evidence>
<comment type="subunit">
    <text evidence="15">Cross-link to form 2 major subcomplexes: one consisting of SGCB, SGCD and SGCG and the other consisting of SGCB and SGCD. The association between SGCB and SGCG is particularly strong while SGCA is loosely associated with the other sarcoglycans.</text>
</comment>
<dbReference type="Pfam" id="PF04790">
    <property type="entry name" value="Sarcoglycan_1"/>
    <property type="match status" value="1"/>
</dbReference>
<evidence type="ECO:0000256" key="2">
    <source>
        <dbReference type="ARBA" id="ARBA00004245"/>
    </source>
</evidence>
<evidence type="ECO:0000256" key="8">
    <source>
        <dbReference type="ARBA" id="ARBA00022692"/>
    </source>
</evidence>
<dbReference type="GO" id="GO:0042383">
    <property type="term" value="C:sarcolemma"/>
    <property type="evidence" value="ECO:0007669"/>
    <property type="project" value="UniProtKB-SubCell"/>
</dbReference>
<sequence length="138" mass="15238">MFVGSPIYRREDLPKMGRDRSESNENPVIVDDESELQVTGLRAKRLWALLICLAILTILTFAVLVLNIMMIRVLGMSTKGMKHLQFHNRMNEKTGGDEIVLFITANKVHLGKVVAESGVVSGAPGRDLSVEGSRVCLC</sequence>
<keyword evidence="18" id="KW-1185">Reference proteome</keyword>
<evidence type="ECO:0000256" key="16">
    <source>
        <dbReference type="SAM" id="Phobius"/>
    </source>
</evidence>
<keyword evidence="14" id="KW-0206">Cytoskeleton</keyword>
<reference evidence="17 18" key="1">
    <citation type="submission" date="2024-08" db="EMBL/GenBank/DDBJ databases">
        <title>Gnathostoma spinigerum genome.</title>
        <authorList>
            <person name="Gonzalez-Bertolin B."/>
            <person name="Monzon S."/>
            <person name="Zaballos A."/>
            <person name="Jimenez P."/>
            <person name="Dekumyoy P."/>
            <person name="Varona S."/>
            <person name="Cuesta I."/>
            <person name="Sumanam S."/>
            <person name="Adisakwattana P."/>
            <person name="Gasser R.B."/>
            <person name="Hernandez-Gonzalez A."/>
            <person name="Young N.D."/>
            <person name="Perteguer M.J."/>
        </authorList>
    </citation>
    <scope>NUCLEOTIDE SEQUENCE [LARGE SCALE GENOMIC DNA]</scope>
    <source>
        <strain evidence="17">AL3</strain>
        <tissue evidence="17">Liver</tissue>
    </source>
</reference>
<evidence type="ECO:0000256" key="14">
    <source>
        <dbReference type="ARBA" id="ARBA00023212"/>
    </source>
</evidence>
<evidence type="ECO:0000256" key="4">
    <source>
        <dbReference type="ARBA" id="ARBA00007574"/>
    </source>
</evidence>
<keyword evidence="10 16" id="KW-1133">Transmembrane helix</keyword>
<keyword evidence="6" id="KW-1003">Cell membrane</keyword>
<comment type="function">
    <text evidence="1">Component of the sarcoglycan complex, a subcomplex of the dystrophin-glycoprotein complex which forms a link between the F-actin cytoskeleton and the extracellular matrix.</text>
</comment>
<evidence type="ECO:0000313" key="17">
    <source>
        <dbReference type="EMBL" id="MFH4982853.1"/>
    </source>
</evidence>
<dbReference type="Proteomes" id="UP001608902">
    <property type="component" value="Unassembled WGS sequence"/>
</dbReference>
<organism evidence="17 18">
    <name type="scientific">Gnathostoma spinigerum</name>
    <dbReference type="NCBI Taxonomy" id="75299"/>
    <lineage>
        <taxon>Eukaryota</taxon>
        <taxon>Metazoa</taxon>
        <taxon>Ecdysozoa</taxon>
        <taxon>Nematoda</taxon>
        <taxon>Chromadorea</taxon>
        <taxon>Rhabditida</taxon>
        <taxon>Spirurina</taxon>
        <taxon>Gnathostomatomorpha</taxon>
        <taxon>Gnathostomatoidea</taxon>
        <taxon>Gnathostomatidae</taxon>
        <taxon>Gnathostoma</taxon>
    </lineage>
</organism>
<dbReference type="EMBL" id="JBGFUD010010284">
    <property type="protein sequence ID" value="MFH4982853.1"/>
    <property type="molecule type" value="Genomic_DNA"/>
</dbReference>
<gene>
    <name evidence="17" type="ORF">AB6A40_009562</name>
</gene>
<evidence type="ECO:0000256" key="5">
    <source>
        <dbReference type="ARBA" id="ARBA00015329"/>
    </source>
</evidence>
<dbReference type="GO" id="GO:0005856">
    <property type="term" value="C:cytoskeleton"/>
    <property type="evidence" value="ECO:0007669"/>
    <property type="project" value="UniProtKB-SubCell"/>
</dbReference>
<evidence type="ECO:0000313" key="18">
    <source>
        <dbReference type="Proteomes" id="UP001608902"/>
    </source>
</evidence>
<evidence type="ECO:0000256" key="1">
    <source>
        <dbReference type="ARBA" id="ARBA00002860"/>
    </source>
</evidence>
<keyword evidence="7" id="KW-0963">Cytoplasm</keyword>
<keyword evidence="11 16" id="KW-0472">Membrane</keyword>
<evidence type="ECO:0000256" key="3">
    <source>
        <dbReference type="ARBA" id="ARBA00004274"/>
    </source>
</evidence>
<evidence type="ECO:0000256" key="10">
    <source>
        <dbReference type="ARBA" id="ARBA00022989"/>
    </source>
</evidence>
<evidence type="ECO:0000256" key="11">
    <source>
        <dbReference type="ARBA" id="ARBA00023136"/>
    </source>
</evidence>
<comment type="caution">
    <text evidence="17">The sequence shown here is derived from an EMBL/GenBank/DDBJ whole genome shotgun (WGS) entry which is preliminary data.</text>
</comment>
<name>A0ABD6ESC3_9BILA</name>
<keyword evidence="12" id="KW-1015">Disulfide bond</keyword>